<protein>
    <submittedName>
        <fullName evidence="2">Uncharacterized protein</fullName>
    </submittedName>
</protein>
<evidence type="ECO:0000256" key="1">
    <source>
        <dbReference type="SAM" id="MobiDB-lite"/>
    </source>
</evidence>
<evidence type="ECO:0000313" key="2">
    <source>
        <dbReference type="EMBL" id="RSM83153.1"/>
    </source>
</evidence>
<dbReference type="RefSeq" id="WP_037257329.1">
    <property type="nucleotide sequence ID" value="NZ_QHKI01000020.1"/>
</dbReference>
<dbReference type="OrthoDB" id="3658741at2"/>
<gene>
    <name evidence="2" type="ORF">DMH04_23725</name>
</gene>
<dbReference type="AlphaFoldDB" id="A0A428Z6U2"/>
<organism evidence="2 3">
    <name type="scientific">Kibdelosporangium aridum</name>
    <dbReference type="NCBI Taxonomy" id="2030"/>
    <lineage>
        <taxon>Bacteria</taxon>
        <taxon>Bacillati</taxon>
        <taxon>Actinomycetota</taxon>
        <taxon>Actinomycetes</taxon>
        <taxon>Pseudonocardiales</taxon>
        <taxon>Pseudonocardiaceae</taxon>
        <taxon>Kibdelosporangium</taxon>
    </lineage>
</organism>
<feature type="region of interest" description="Disordered" evidence="1">
    <location>
        <begin position="292"/>
        <end position="320"/>
    </location>
</feature>
<proteinExistence type="predicted"/>
<evidence type="ECO:0000313" key="3">
    <source>
        <dbReference type="Proteomes" id="UP000287547"/>
    </source>
</evidence>
<sequence length="320" mass="35769">MADWKTNEELYDIANRLGRKIIEMYAKAGVWISAGLHVDTIIRNIVLDAETCMSLEPQRIIDEFERMQKAARDTGEDAVCKATLNTAAIKLGEWTGAGAEAFMDQMDYIRTFMDQQNRQILFAAHCMGTTYSLAVNARRNYYELADATIAACDKEMEKQAERDTKATIGILSEIATACITGFGRPDKAATVVRWGLESFVAIGAKTAEVVIEGSEAPQVVSSYNRARRSLEDSFNDGLAELTRWIETQERDLAEVRNPILEPLQREIDVTGADFDYGKFFHDARDPAVFSAKVEQERKKIQEEQNRPPGLIGQRLDGGPS</sequence>
<accession>A0A428Z6U2</accession>
<dbReference type="EMBL" id="QHKI01000020">
    <property type="protein sequence ID" value="RSM83153.1"/>
    <property type="molecule type" value="Genomic_DNA"/>
</dbReference>
<reference evidence="2 3" key="1">
    <citation type="submission" date="2018-05" db="EMBL/GenBank/DDBJ databases">
        <title>Evolution of GPA BGCs.</title>
        <authorList>
            <person name="Waglechner N."/>
            <person name="Wright G.D."/>
        </authorList>
    </citation>
    <scope>NUCLEOTIDE SEQUENCE [LARGE SCALE GENOMIC DNA]</scope>
    <source>
        <strain evidence="2 3">A82846</strain>
    </source>
</reference>
<name>A0A428Z6U2_KIBAR</name>
<feature type="compositionally biased region" description="Basic and acidic residues" evidence="1">
    <location>
        <begin position="293"/>
        <end position="305"/>
    </location>
</feature>
<dbReference type="Proteomes" id="UP000287547">
    <property type="component" value="Unassembled WGS sequence"/>
</dbReference>
<comment type="caution">
    <text evidence="2">The sequence shown here is derived from an EMBL/GenBank/DDBJ whole genome shotgun (WGS) entry which is preliminary data.</text>
</comment>